<dbReference type="Gene3D" id="1.10.10.630">
    <property type="entry name" value="DnaD domain-like"/>
    <property type="match status" value="1"/>
</dbReference>
<dbReference type="PANTHER" id="PTHR37293:SF5">
    <property type="entry name" value="DNA REPLICATION PROTEIN"/>
    <property type="match status" value="1"/>
</dbReference>
<dbReference type="AlphaFoldDB" id="A0A265NCU9"/>
<dbReference type="OrthoDB" id="1047417at2"/>
<evidence type="ECO:0000313" key="4">
    <source>
        <dbReference type="EMBL" id="OZU89641.1"/>
    </source>
</evidence>
<dbReference type="InterPro" id="IPR006343">
    <property type="entry name" value="DnaB/C_C"/>
</dbReference>
<dbReference type="InterPro" id="IPR034829">
    <property type="entry name" value="DnaD-like_sf"/>
</dbReference>
<evidence type="ECO:0000256" key="1">
    <source>
        <dbReference type="ARBA" id="ARBA00093462"/>
    </source>
</evidence>
<dbReference type="InterPro" id="IPR053162">
    <property type="entry name" value="DnaD"/>
</dbReference>
<comment type="similarity">
    <text evidence="1">Belongs to the DnaB/DnaD family.</text>
</comment>
<accession>A0A265NCU9</accession>
<proteinExistence type="inferred from homology"/>
<evidence type="ECO:0000256" key="2">
    <source>
        <dbReference type="SAM" id="MobiDB-lite"/>
    </source>
</evidence>
<organism evidence="4 5">
    <name type="scientific">Virgibacillus indicus</name>
    <dbReference type="NCBI Taxonomy" id="2024554"/>
    <lineage>
        <taxon>Bacteria</taxon>
        <taxon>Bacillati</taxon>
        <taxon>Bacillota</taxon>
        <taxon>Bacilli</taxon>
        <taxon>Bacillales</taxon>
        <taxon>Bacillaceae</taxon>
        <taxon>Virgibacillus</taxon>
    </lineage>
</organism>
<keyword evidence="5" id="KW-1185">Reference proteome</keyword>
<dbReference type="EMBL" id="NPMS01000001">
    <property type="protein sequence ID" value="OZU89641.1"/>
    <property type="molecule type" value="Genomic_DNA"/>
</dbReference>
<dbReference type="PANTHER" id="PTHR37293">
    <property type="entry name" value="PHAGE REPLICATION PROTEIN-RELATED"/>
    <property type="match status" value="1"/>
</dbReference>
<sequence>MNYIKELNAFRNWLMLNKLSSGATLLWHVLMSINNMAGWKKEFNATNSLVFQLTGLSKSSLSKARSQLLDNGLIIYHRGTKVKAPVYEMVSVANIMNQSIYQSGNQFENQSGDQYEDQFRNPSGTDTGNILKYKQKPKQKSSSTHASENPFKIYRENFGILRPIVKDSLIGWCRELGDDVVIEGMRLTIKKGGYTFGYIEQILNEWANAKLGSLDQVLAYEKQKAANRKNTIPFAKRTGERDSRVIDEMRREHGLL</sequence>
<dbReference type="SUPFAM" id="SSF158499">
    <property type="entry name" value="DnaD domain-like"/>
    <property type="match status" value="1"/>
</dbReference>
<evidence type="ECO:0000313" key="5">
    <source>
        <dbReference type="Proteomes" id="UP000216498"/>
    </source>
</evidence>
<protein>
    <recommendedName>
        <fullName evidence="3">DnaB/C C-terminal domain-containing protein</fullName>
    </recommendedName>
</protein>
<dbReference type="NCBIfam" id="TIGR01446">
    <property type="entry name" value="DnaD_dom"/>
    <property type="match status" value="1"/>
</dbReference>
<gene>
    <name evidence="4" type="ORF">CIL03_00420</name>
</gene>
<evidence type="ECO:0000259" key="3">
    <source>
        <dbReference type="Pfam" id="PF07261"/>
    </source>
</evidence>
<feature type="domain" description="DnaB/C C-terminal" evidence="3">
    <location>
        <begin position="151"/>
        <end position="221"/>
    </location>
</feature>
<dbReference type="RefSeq" id="WP_094883242.1">
    <property type="nucleotide sequence ID" value="NZ_NPMS01000001.1"/>
</dbReference>
<dbReference type="Proteomes" id="UP000216498">
    <property type="component" value="Unassembled WGS sequence"/>
</dbReference>
<comment type="caution">
    <text evidence="4">The sequence shown here is derived from an EMBL/GenBank/DDBJ whole genome shotgun (WGS) entry which is preliminary data.</text>
</comment>
<dbReference type="Pfam" id="PF07261">
    <property type="entry name" value="DnaB_2"/>
    <property type="match status" value="1"/>
</dbReference>
<name>A0A265NCU9_9BACI</name>
<feature type="region of interest" description="Disordered" evidence="2">
    <location>
        <begin position="107"/>
        <end position="147"/>
    </location>
</feature>
<reference evidence="4 5" key="1">
    <citation type="submission" date="2017-08" db="EMBL/GenBank/DDBJ databases">
        <title>Virgibacillus indicus sp. nov. and Virgibacillus profoundi sp. nov, two moderately halophilic bacteria isolated from marine sediment by using the Microfluidic Streak Plate.</title>
        <authorList>
            <person name="Xu B."/>
            <person name="Hu B."/>
            <person name="Wang J."/>
            <person name="Zhu Y."/>
            <person name="Huang L."/>
            <person name="Du W."/>
            <person name="Huang Y."/>
        </authorList>
    </citation>
    <scope>NUCLEOTIDE SEQUENCE [LARGE SCALE GENOMIC DNA]</scope>
    <source>
        <strain evidence="4 5">IO3-P2-C2</strain>
    </source>
</reference>